<gene>
    <name evidence="1" type="ORF">TNIN_209371</name>
</gene>
<protein>
    <submittedName>
        <fullName evidence="1">Uncharacterized protein</fullName>
    </submittedName>
</protein>
<dbReference type="AlphaFoldDB" id="A0A8X6XA88"/>
<accession>A0A8X6XA88</accession>
<dbReference type="EMBL" id="BMAV01006825">
    <property type="protein sequence ID" value="GFY49105.1"/>
    <property type="molecule type" value="Genomic_DNA"/>
</dbReference>
<comment type="caution">
    <text evidence="1">The sequence shown here is derived from an EMBL/GenBank/DDBJ whole genome shotgun (WGS) entry which is preliminary data.</text>
</comment>
<name>A0A8X6XA88_9ARAC</name>
<evidence type="ECO:0000313" key="2">
    <source>
        <dbReference type="Proteomes" id="UP000886998"/>
    </source>
</evidence>
<evidence type="ECO:0000313" key="1">
    <source>
        <dbReference type="EMBL" id="GFY49105.1"/>
    </source>
</evidence>
<organism evidence="1 2">
    <name type="scientific">Trichonephila inaurata madagascariensis</name>
    <dbReference type="NCBI Taxonomy" id="2747483"/>
    <lineage>
        <taxon>Eukaryota</taxon>
        <taxon>Metazoa</taxon>
        <taxon>Ecdysozoa</taxon>
        <taxon>Arthropoda</taxon>
        <taxon>Chelicerata</taxon>
        <taxon>Arachnida</taxon>
        <taxon>Araneae</taxon>
        <taxon>Araneomorphae</taxon>
        <taxon>Entelegynae</taxon>
        <taxon>Araneoidea</taxon>
        <taxon>Nephilidae</taxon>
        <taxon>Trichonephila</taxon>
        <taxon>Trichonephila inaurata</taxon>
    </lineage>
</organism>
<reference evidence="1" key="1">
    <citation type="submission" date="2020-08" db="EMBL/GenBank/DDBJ databases">
        <title>Multicomponent nature underlies the extraordinary mechanical properties of spider dragline silk.</title>
        <authorList>
            <person name="Kono N."/>
            <person name="Nakamura H."/>
            <person name="Mori M."/>
            <person name="Yoshida Y."/>
            <person name="Ohtoshi R."/>
            <person name="Malay A.D."/>
            <person name="Moran D.A.P."/>
            <person name="Tomita M."/>
            <person name="Numata K."/>
            <person name="Arakawa K."/>
        </authorList>
    </citation>
    <scope>NUCLEOTIDE SEQUENCE</scope>
</reference>
<proteinExistence type="predicted"/>
<dbReference type="Proteomes" id="UP000886998">
    <property type="component" value="Unassembled WGS sequence"/>
</dbReference>
<keyword evidence="2" id="KW-1185">Reference proteome</keyword>
<sequence>MNEFAVESSTGSSSARKAERIFEVAPSSIRHTFHGILHRYPYKLQSLQELQPGDTAMRASFTEWATTRIESDPQ</sequence>